<protein>
    <submittedName>
        <fullName evidence="2">Uncharacterized protein</fullName>
    </submittedName>
</protein>
<evidence type="ECO:0000313" key="2">
    <source>
        <dbReference type="EMBL" id="VEL26486.1"/>
    </source>
</evidence>
<evidence type="ECO:0000256" key="1">
    <source>
        <dbReference type="SAM" id="MobiDB-lite"/>
    </source>
</evidence>
<accession>A0A3S5ADH2</accession>
<keyword evidence="3" id="KW-1185">Reference proteome</keyword>
<dbReference type="AlphaFoldDB" id="A0A3S5ADH2"/>
<dbReference type="Proteomes" id="UP000784294">
    <property type="component" value="Unassembled WGS sequence"/>
</dbReference>
<feature type="region of interest" description="Disordered" evidence="1">
    <location>
        <begin position="177"/>
        <end position="211"/>
    </location>
</feature>
<name>A0A3S5ADH2_9PLAT</name>
<reference evidence="2" key="1">
    <citation type="submission" date="2018-11" db="EMBL/GenBank/DDBJ databases">
        <authorList>
            <consortium name="Pathogen Informatics"/>
        </authorList>
    </citation>
    <scope>NUCLEOTIDE SEQUENCE</scope>
</reference>
<proteinExistence type="predicted"/>
<evidence type="ECO:0000313" key="3">
    <source>
        <dbReference type="Proteomes" id="UP000784294"/>
    </source>
</evidence>
<sequence length="294" mass="33601">MRLLAIFNRLNELSLRDFHAYTTGQTPPADCEAPDPSDFSPVDQWLALACRRLDAGLHKVAARRAKQDLIDLEMAWRQLAGAANNLASSAMDQRRHLCVLTRLGQLAAEADVVEAWLAGMMASIPNKMSIEKRMGQGEGGRIHHQNEQFDEMNLNRLVDEKSEEKDYNDLIEVAELLETESEDNEDEDEELVDRNEMNGEDEDKFLDPSSDSQFLYRKADHSSRRLHSNKIHLRLQDQQWSQEPICQRDKKHDSYIQRGIPEEKDCGSDGGKGMPAKAIGGRKKRFKWLWQDGL</sequence>
<feature type="region of interest" description="Disordered" evidence="1">
    <location>
        <begin position="259"/>
        <end position="278"/>
    </location>
</feature>
<feature type="compositionally biased region" description="Acidic residues" evidence="1">
    <location>
        <begin position="177"/>
        <end position="191"/>
    </location>
</feature>
<comment type="caution">
    <text evidence="2">The sequence shown here is derived from an EMBL/GenBank/DDBJ whole genome shotgun (WGS) entry which is preliminary data.</text>
</comment>
<feature type="non-terminal residue" evidence="2">
    <location>
        <position position="294"/>
    </location>
</feature>
<dbReference type="EMBL" id="CAAALY010080607">
    <property type="protein sequence ID" value="VEL26486.1"/>
    <property type="molecule type" value="Genomic_DNA"/>
</dbReference>
<organism evidence="2 3">
    <name type="scientific">Protopolystoma xenopodis</name>
    <dbReference type="NCBI Taxonomy" id="117903"/>
    <lineage>
        <taxon>Eukaryota</taxon>
        <taxon>Metazoa</taxon>
        <taxon>Spiralia</taxon>
        <taxon>Lophotrochozoa</taxon>
        <taxon>Platyhelminthes</taxon>
        <taxon>Monogenea</taxon>
        <taxon>Polyopisthocotylea</taxon>
        <taxon>Polystomatidea</taxon>
        <taxon>Polystomatidae</taxon>
        <taxon>Protopolystoma</taxon>
    </lineage>
</organism>
<gene>
    <name evidence="2" type="ORF">PXEA_LOCUS19926</name>
</gene>